<evidence type="ECO:0008006" key="14">
    <source>
        <dbReference type="Google" id="ProtNLM"/>
    </source>
</evidence>
<evidence type="ECO:0000256" key="4">
    <source>
        <dbReference type="ARBA" id="ARBA00022723"/>
    </source>
</evidence>
<accession>V4ARB3</accession>
<gene>
    <name evidence="12" type="ORF">LOTGIDRAFT_174933</name>
</gene>
<dbReference type="EMBL" id="KB201513">
    <property type="protein sequence ID" value="ESO96251.1"/>
    <property type="molecule type" value="Genomic_DNA"/>
</dbReference>
<keyword evidence="2" id="KW-0963">Cytoplasm</keyword>
<dbReference type="InterPro" id="IPR000306">
    <property type="entry name" value="Znf_FYVE"/>
</dbReference>
<dbReference type="GeneID" id="20242927"/>
<dbReference type="SUPFAM" id="SSF57903">
    <property type="entry name" value="FYVE/PHD zinc finger"/>
    <property type="match status" value="1"/>
</dbReference>
<feature type="domain" description="FYVE-type" evidence="11">
    <location>
        <begin position="100"/>
        <end position="158"/>
    </location>
</feature>
<reference evidence="12 13" key="1">
    <citation type="journal article" date="2013" name="Nature">
        <title>Insights into bilaterian evolution from three spiralian genomes.</title>
        <authorList>
            <person name="Simakov O."/>
            <person name="Marletaz F."/>
            <person name="Cho S.J."/>
            <person name="Edsinger-Gonzales E."/>
            <person name="Havlak P."/>
            <person name="Hellsten U."/>
            <person name="Kuo D.H."/>
            <person name="Larsson T."/>
            <person name="Lv J."/>
            <person name="Arendt D."/>
            <person name="Savage R."/>
            <person name="Osoegawa K."/>
            <person name="de Jong P."/>
            <person name="Grimwood J."/>
            <person name="Chapman J.A."/>
            <person name="Shapiro H."/>
            <person name="Aerts A."/>
            <person name="Otillar R.P."/>
            <person name="Terry A.Y."/>
            <person name="Boore J.L."/>
            <person name="Grigoriev I.V."/>
            <person name="Lindberg D.R."/>
            <person name="Seaver E.C."/>
            <person name="Weisblat D.A."/>
            <person name="Putnam N.H."/>
            <person name="Rokhsar D.S."/>
        </authorList>
    </citation>
    <scope>NUCLEOTIDE SEQUENCE [LARGE SCALE GENOMIC DNA]</scope>
</reference>
<dbReference type="AlphaFoldDB" id="V4ARB3"/>
<keyword evidence="3" id="KW-0344">Guanine-nucleotide releasing factor</keyword>
<dbReference type="Pfam" id="PF00169">
    <property type="entry name" value="PH"/>
    <property type="match status" value="1"/>
</dbReference>
<dbReference type="PANTHER" id="PTHR12673">
    <property type="entry name" value="FACIOGENITAL DYSPLASIA PROTEIN"/>
    <property type="match status" value="1"/>
</dbReference>
<keyword evidence="6" id="KW-0862">Zinc</keyword>
<evidence type="ECO:0000259" key="10">
    <source>
        <dbReference type="PROSITE" id="PS50003"/>
    </source>
</evidence>
<dbReference type="SMART" id="SM00064">
    <property type="entry name" value="FYVE"/>
    <property type="match status" value="1"/>
</dbReference>
<dbReference type="SUPFAM" id="SSF50729">
    <property type="entry name" value="PH domain-like"/>
    <property type="match status" value="1"/>
</dbReference>
<feature type="compositionally biased region" description="Polar residues" evidence="9">
    <location>
        <begin position="330"/>
        <end position="344"/>
    </location>
</feature>
<evidence type="ECO:0000313" key="12">
    <source>
        <dbReference type="EMBL" id="ESO96251.1"/>
    </source>
</evidence>
<dbReference type="Pfam" id="PF01363">
    <property type="entry name" value="FYVE"/>
    <property type="match status" value="1"/>
</dbReference>
<dbReference type="OrthoDB" id="5872154at2759"/>
<dbReference type="InterPro" id="IPR017455">
    <property type="entry name" value="Znf_FYVE-rel"/>
</dbReference>
<evidence type="ECO:0000256" key="7">
    <source>
        <dbReference type="PROSITE-ProRule" id="PRU00091"/>
    </source>
</evidence>
<keyword evidence="5 7" id="KW-0863">Zinc-finger</keyword>
<dbReference type="InterPro" id="IPR051092">
    <property type="entry name" value="FYVE_RhoGEF_PH"/>
</dbReference>
<name>V4ARB3_LOTGI</name>
<evidence type="ECO:0000256" key="2">
    <source>
        <dbReference type="ARBA" id="ARBA00022490"/>
    </source>
</evidence>
<dbReference type="GO" id="GO:0005085">
    <property type="term" value="F:guanyl-nucleotide exchange factor activity"/>
    <property type="evidence" value="ECO:0007669"/>
    <property type="project" value="UniProtKB-KW"/>
</dbReference>
<evidence type="ECO:0000256" key="6">
    <source>
        <dbReference type="ARBA" id="ARBA00022833"/>
    </source>
</evidence>
<dbReference type="Gene3D" id="3.30.40.10">
    <property type="entry name" value="Zinc/RING finger domain, C3HC4 (zinc finger)"/>
    <property type="match status" value="1"/>
</dbReference>
<dbReference type="Proteomes" id="UP000030746">
    <property type="component" value="Unassembled WGS sequence"/>
</dbReference>
<evidence type="ECO:0000259" key="11">
    <source>
        <dbReference type="PROSITE" id="PS50178"/>
    </source>
</evidence>
<dbReference type="PROSITE" id="PS50178">
    <property type="entry name" value="ZF_FYVE"/>
    <property type="match status" value="1"/>
</dbReference>
<dbReference type="InterPro" id="IPR011993">
    <property type="entry name" value="PH-like_dom_sf"/>
</dbReference>
<dbReference type="InterPro" id="IPR013083">
    <property type="entry name" value="Znf_RING/FYVE/PHD"/>
</dbReference>
<dbReference type="Gene3D" id="2.30.29.30">
    <property type="entry name" value="Pleckstrin-homology domain (PH domain)/Phosphotyrosine-binding domain (PTB)"/>
    <property type="match status" value="1"/>
</dbReference>
<evidence type="ECO:0000256" key="3">
    <source>
        <dbReference type="ARBA" id="ARBA00022658"/>
    </source>
</evidence>
<proteinExistence type="predicted"/>
<keyword evidence="8" id="KW-0175">Coiled coil</keyword>
<evidence type="ECO:0000256" key="5">
    <source>
        <dbReference type="ARBA" id="ARBA00022771"/>
    </source>
</evidence>
<keyword evidence="13" id="KW-1185">Reference proteome</keyword>
<comment type="subcellular location">
    <subcellularLocation>
        <location evidence="1">Cytoplasm</location>
    </subcellularLocation>
</comment>
<dbReference type="SMART" id="SM00233">
    <property type="entry name" value="PH"/>
    <property type="match status" value="1"/>
</dbReference>
<dbReference type="RefSeq" id="XP_009053060.1">
    <property type="nucleotide sequence ID" value="XM_009054812.1"/>
</dbReference>
<dbReference type="InterPro" id="IPR001849">
    <property type="entry name" value="PH_domain"/>
</dbReference>
<dbReference type="GO" id="GO:0007010">
    <property type="term" value="P:cytoskeleton organization"/>
    <property type="evidence" value="ECO:0007669"/>
    <property type="project" value="TreeGrafter"/>
</dbReference>
<evidence type="ECO:0000256" key="9">
    <source>
        <dbReference type="SAM" id="MobiDB-lite"/>
    </source>
</evidence>
<dbReference type="InterPro" id="IPR011011">
    <property type="entry name" value="Znf_FYVE_PHD"/>
</dbReference>
<sequence>MLGAYKVKAQMDIESMETKDGDNLSISGTFNLLSKQKTIEILDEQTQEGEVTWYASLKKAVDDLKEKKKRIRDKQQSITNLESGLTEGNIGERAPRWIPDESATICMRCDASFTTFRRRHHCRGCGWVICSKCCKKAPLEYLDNKIEKVCQKCYNLIVHQTLDSPDSPTNDSSPKKHNILDVKASDASLIASYLNMSADKGRSWMKRYFAVHDTFVLYSFKSDQDYSALTALALPGYQVEMVKNLHDKSNIFKISNKSLKKNYYFEADHKLHTKKWYSILEKVVKAELPDITQRFSSQSTSSASSGGASSDTYNNNNNNNSDISTDNISGSVKTNCSDQTISKNVKSDHSEDITDNSAGNTKTSSKKTEKTRKKSVDNSKTVELSHSKDST</sequence>
<protein>
    <recommendedName>
        <fullName evidence="14">FYVE-type domain-containing protein</fullName>
    </recommendedName>
</protein>
<dbReference type="OMA" id="NHINLAM"/>
<dbReference type="PANTHER" id="PTHR12673:SF241">
    <property type="entry name" value="DH DOMAIN-CONTAINING PROTEIN"/>
    <property type="match status" value="1"/>
</dbReference>
<feature type="domain" description="PH" evidence="10">
    <location>
        <begin position="187"/>
        <end position="285"/>
    </location>
</feature>
<feature type="coiled-coil region" evidence="8">
    <location>
        <begin position="54"/>
        <end position="84"/>
    </location>
</feature>
<dbReference type="GO" id="GO:0008270">
    <property type="term" value="F:zinc ion binding"/>
    <property type="evidence" value="ECO:0007669"/>
    <property type="project" value="UniProtKB-KW"/>
</dbReference>
<dbReference type="GO" id="GO:0005737">
    <property type="term" value="C:cytoplasm"/>
    <property type="evidence" value="ECO:0007669"/>
    <property type="project" value="UniProtKB-SubCell"/>
</dbReference>
<keyword evidence="4" id="KW-0479">Metal-binding</keyword>
<dbReference type="KEGG" id="lgi:LOTGIDRAFT_174933"/>
<dbReference type="GO" id="GO:0046847">
    <property type="term" value="P:filopodium assembly"/>
    <property type="evidence" value="ECO:0007669"/>
    <property type="project" value="TreeGrafter"/>
</dbReference>
<dbReference type="PROSITE" id="PS50003">
    <property type="entry name" value="PH_DOMAIN"/>
    <property type="match status" value="1"/>
</dbReference>
<feature type="compositionally biased region" description="Low complexity" evidence="9">
    <location>
        <begin position="296"/>
        <end position="329"/>
    </location>
</feature>
<dbReference type="CTD" id="20242927"/>
<evidence type="ECO:0000256" key="8">
    <source>
        <dbReference type="SAM" id="Coils"/>
    </source>
</evidence>
<feature type="region of interest" description="Disordered" evidence="9">
    <location>
        <begin position="294"/>
        <end position="391"/>
    </location>
</feature>
<evidence type="ECO:0000256" key="1">
    <source>
        <dbReference type="ARBA" id="ARBA00004496"/>
    </source>
</evidence>
<dbReference type="HOGENOM" id="CLU_706542_0_0_1"/>
<evidence type="ECO:0000313" key="13">
    <source>
        <dbReference type="Proteomes" id="UP000030746"/>
    </source>
</evidence>
<organism evidence="12 13">
    <name type="scientific">Lottia gigantea</name>
    <name type="common">Giant owl limpet</name>
    <dbReference type="NCBI Taxonomy" id="225164"/>
    <lineage>
        <taxon>Eukaryota</taxon>
        <taxon>Metazoa</taxon>
        <taxon>Spiralia</taxon>
        <taxon>Lophotrochozoa</taxon>
        <taxon>Mollusca</taxon>
        <taxon>Gastropoda</taxon>
        <taxon>Patellogastropoda</taxon>
        <taxon>Lottioidea</taxon>
        <taxon>Lottiidae</taxon>
        <taxon>Lottia</taxon>
    </lineage>
</organism>